<accession>A0A2H4J216</accession>
<feature type="region of interest" description="Disordered" evidence="1">
    <location>
        <begin position="154"/>
        <end position="183"/>
    </location>
</feature>
<reference evidence="3" key="1">
    <citation type="submission" date="2017-06" db="EMBL/GenBank/DDBJ databases">
        <title>Novel phages from South African skin metaviromes.</title>
        <authorList>
            <person name="van Zyl L.J."/>
            <person name="Abrahams Y."/>
            <person name="Stander E.A."/>
            <person name="Kirby B.M."/>
            <person name="Clavaud C."/>
            <person name="Farcet C."/>
            <person name="Breton L."/>
            <person name="Trindade M.I."/>
        </authorList>
    </citation>
    <scope>NUCLEOTIDE SEQUENCE</scope>
</reference>
<protein>
    <recommendedName>
        <fullName evidence="2">PBSX phage terminase small subunit-like N-terminal domain-containing protein</fullName>
    </recommendedName>
</protein>
<evidence type="ECO:0000259" key="2">
    <source>
        <dbReference type="Pfam" id="PF10668"/>
    </source>
</evidence>
<dbReference type="InterPro" id="IPR018925">
    <property type="entry name" value="XtmA-like_N"/>
</dbReference>
<organism evidence="3">
    <name type="scientific">uncultured Caudovirales phage</name>
    <dbReference type="NCBI Taxonomy" id="2100421"/>
    <lineage>
        <taxon>Viruses</taxon>
        <taxon>Duplodnaviria</taxon>
        <taxon>Heunggongvirae</taxon>
        <taxon>Uroviricota</taxon>
        <taxon>Caudoviricetes</taxon>
        <taxon>Peduoviridae</taxon>
        <taxon>Maltschvirus</taxon>
        <taxon>Maltschvirus maltsch</taxon>
    </lineage>
</organism>
<feature type="domain" description="PBSX phage terminase small subunit-like N-terminal" evidence="2">
    <location>
        <begin position="1"/>
        <end position="68"/>
    </location>
</feature>
<dbReference type="Pfam" id="PF10668">
    <property type="entry name" value="Phage_terminase"/>
    <property type="match status" value="1"/>
</dbReference>
<gene>
    <name evidence="3" type="ORF">7F23_1</name>
</gene>
<name>A0A2H4J216_9CAUD</name>
<sequence length="183" mass="21147">MARERDPNRDKALELFKEHGGNITNRAIAEKLGVLEKTISAWKNRDKWNESLKGVECSTTKKKRSTTKNKKVKSNIRSEQKEHVINSLVEAGAYSPALDLLIEIYLDAYEVYFQLKENGVHDEKNRRELARLLGQLGLDGKNKDLIKKSGRLLAKEEEEKKEKPKEEPTENSKLVAFRQRMNR</sequence>
<evidence type="ECO:0000256" key="1">
    <source>
        <dbReference type="SAM" id="MobiDB-lite"/>
    </source>
</evidence>
<evidence type="ECO:0000313" key="3">
    <source>
        <dbReference type="EMBL" id="ASN69114.1"/>
    </source>
</evidence>
<proteinExistence type="predicted"/>
<dbReference type="Gene3D" id="1.10.10.60">
    <property type="entry name" value="Homeodomain-like"/>
    <property type="match status" value="1"/>
</dbReference>
<dbReference type="EMBL" id="MF417886">
    <property type="protein sequence ID" value="ASN69114.1"/>
    <property type="molecule type" value="Genomic_DNA"/>
</dbReference>
<feature type="compositionally biased region" description="Basic and acidic residues" evidence="1">
    <location>
        <begin position="154"/>
        <end position="170"/>
    </location>
</feature>